<comment type="subcellular location">
    <subcellularLocation>
        <location evidence="1">Secreted</location>
    </subcellularLocation>
</comment>
<evidence type="ECO:0000256" key="3">
    <source>
        <dbReference type="SAM" id="MobiDB-lite"/>
    </source>
</evidence>
<proteinExistence type="predicted"/>
<organism evidence="5 6">
    <name type="scientific">Mycolicibacterium neoaurum</name>
    <name type="common">Mycobacterium neoaurum</name>
    <dbReference type="NCBI Taxonomy" id="1795"/>
    <lineage>
        <taxon>Bacteria</taxon>
        <taxon>Bacillati</taxon>
        <taxon>Actinomycetota</taxon>
        <taxon>Actinomycetes</taxon>
        <taxon>Mycobacteriales</taxon>
        <taxon>Mycobacteriaceae</taxon>
        <taxon>Mycolicibacterium</taxon>
    </lineage>
</organism>
<dbReference type="InterPro" id="IPR029058">
    <property type="entry name" value="AB_hydrolase_fold"/>
</dbReference>
<dbReference type="PANTHER" id="PTHR48098">
    <property type="entry name" value="ENTEROCHELIN ESTERASE-RELATED"/>
    <property type="match status" value="1"/>
</dbReference>
<feature type="transmembrane region" description="Helical" evidence="4">
    <location>
        <begin position="100"/>
        <end position="120"/>
    </location>
</feature>
<keyword evidence="4" id="KW-0472">Membrane</keyword>
<dbReference type="Pfam" id="PF00756">
    <property type="entry name" value="Esterase"/>
    <property type="match status" value="1"/>
</dbReference>
<dbReference type="EMBL" id="LK021338">
    <property type="protein sequence ID" value="CDQ44960.1"/>
    <property type="molecule type" value="Genomic_DNA"/>
</dbReference>
<dbReference type="Gene3D" id="3.40.50.1820">
    <property type="entry name" value="alpha/beta hydrolase"/>
    <property type="match status" value="1"/>
</dbReference>
<dbReference type="AlphaFoldDB" id="A0AAV2WL31"/>
<gene>
    <name evidence="5" type="ORF">BN1047_02845</name>
</gene>
<feature type="transmembrane region" description="Helical" evidence="4">
    <location>
        <begin position="12"/>
        <end position="30"/>
    </location>
</feature>
<evidence type="ECO:0000313" key="5">
    <source>
        <dbReference type="EMBL" id="CDQ44960.1"/>
    </source>
</evidence>
<dbReference type="SUPFAM" id="SSF53474">
    <property type="entry name" value="alpha/beta-Hydrolases"/>
    <property type="match status" value="1"/>
</dbReference>
<dbReference type="InterPro" id="IPR050583">
    <property type="entry name" value="Mycobacterial_A85_antigen"/>
</dbReference>
<feature type="transmembrane region" description="Helical" evidence="4">
    <location>
        <begin position="68"/>
        <end position="88"/>
    </location>
</feature>
<feature type="compositionally biased region" description="Low complexity" evidence="3">
    <location>
        <begin position="426"/>
        <end position="440"/>
    </location>
</feature>
<feature type="region of interest" description="Disordered" evidence="3">
    <location>
        <begin position="426"/>
        <end position="460"/>
    </location>
</feature>
<dbReference type="PANTHER" id="PTHR48098:SF1">
    <property type="entry name" value="DIACYLGLYCEROL ACYLTRANSFERASE_MYCOLYLTRANSFERASE AG85A"/>
    <property type="match status" value="1"/>
</dbReference>
<evidence type="ECO:0000256" key="2">
    <source>
        <dbReference type="ARBA" id="ARBA00022525"/>
    </source>
</evidence>
<keyword evidence="4" id="KW-0812">Transmembrane</keyword>
<dbReference type="GO" id="GO:0016747">
    <property type="term" value="F:acyltransferase activity, transferring groups other than amino-acyl groups"/>
    <property type="evidence" value="ECO:0007669"/>
    <property type="project" value="TreeGrafter"/>
</dbReference>
<evidence type="ECO:0000256" key="1">
    <source>
        <dbReference type="ARBA" id="ARBA00004613"/>
    </source>
</evidence>
<reference evidence="5" key="2">
    <citation type="submission" date="2015-09" db="EMBL/GenBank/DDBJ databases">
        <title>Draft genome sequence of Mycobacterium neoaurum DSM 44074.</title>
        <authorList>
            <person name="Croce O."/>
            <person name="Robert C."/>
            <person name="Raoult D."/>
            <person name="Drancourt M."/>
        </authorList>
    </citation>
    <scope>NUCLEOTIDE SEQUENCE</scope>
    <source>
        <strain evidence="5">DSM 44074</strain>
    </source>
</reference>
<evidence type="ECO:0000313" key="6">
    <source>
        <dbReference type="Proteomes" id="UP000028864"/>
    </source>
</evidence>
<sequence>MTHPTLMSLTHGSVPTTIQIVTGTIVLIALRKQRPRVLIAAAAVGLAAILATNWYINSQGLADEPAPPALWIWVGTTGFACCALLAGWRGARFLRRAAMFSAVPLSAVCVALAVNVWTGYFPTVGSAWGQLTDEPLPDQTDLATLTAYHIGHSLPPKGSLIAVDTGNANSGFKHRGELVYLPPAWFASNPPPRLPAVMMIGGELNTPEDWARAGAAVQTADNFAAQHHGNAPVLVFADVAGAFSNDTECVNGVRGNVADHLTKDVVPFVISKFGVSADPANWGVAGFSMGGTCAVNLVTMHPDHFSSFVDIAGDLAPNTGNREQTIDRLFGGNAAAYDEFDPVTVMNRHGQYSGVSGWFAINGAGVSPPPPQAGAAKTLCDVATAHGIECGIVTRPGNHDWAYAGSALAEALPWLAAKVHTPEVAPTAIPTGSPAPAAAPGGPGPAAPGPPAPMPAVPMHTAPAVPAVQPVANHRVAQ</sequence>
<name>A0AAV2WL31_MYCNE</name>
<protein>
    <submittedName>
        <fullName evidence="5">Esterase</fullName>
    </submittedName>
</protein>
<feature type="transmembrane region" description="Helical" evidence="4">
    <location>
        <begin position="37"/>
        <end position="56"/>
    </location>
</feature>
<evidence type="ECO:0000256" key="4">
    <source>
        <dbReference type="SAM" id="Phobius"/>
    </source>
</evidence>
<dbReference type="InterPro" id="IPR000801">
    <property type="entry name" value="Esterase-like"/>
</dbReference>
<dbReference type="GO" id="GO:0005576">
    <property type="term" value="C:extracellular region"/>
    <property type="evidence" value="ECO:0007669"/>
    <property type="project" value="UniProtKB-SubCell"/>
</dbReference>
<keyword evidence="2" id="KW-0964">Secreted</keyword>
<feature type="compositionally biased region" description="Pro residues" evidence="3">
    <location>
        <begin position="442"/>
        <end position="456"/>
    </location>
</feature>
<reference evidence="5" key="1">
    <citation type="submission" date="2014-05" db="EMBL/GenBank/DDBJ databases">
        <authorList>
            <person name="Urmite Genomes"/>
        </authorList>
    </citation>
    <scope>NUCLEOTIDE SEQUENCE</scope>
    <source>
        <strain evidence="5">DSM 44074</strain>
    </source>
</reference>
<accession>A0AAV2WL31</accession>
<keyword evidence="4" id="KW-1133">Transmembrane helix</keyword>
<dbReference type="Proteomes" id="UP000028864">
    <property type="component" value="Unassembled WGS sequence"/>
</dbReference>